<accession>A0A6J5P060</accession>
<protein>
    <submittedName>
        <fullName evidence="1">Uncharacterized protein</fullName>
    </submittedName>
</protein>
<organism evidence="1">
    <name type="scientific">uncultured Caudovirales phage</name>
    <dbReference type="NCBI Taxonomy" id="2100421"/>
    <lineage>
        <taxon>Viruses</taxon>
        <taxon>Duplodnaviria</taxon>
        <taxon>Heunggongvirae</taxon>
        <taxon>Uroviricota</taxon>
        <taxon>Caudoviricetes</taxon>
        <taxon>Peduoviridae</taxon>
        <taxon>Maltschvirus</taxon>
        <taxon>Maltschvirus maltsch</taxon>
    </lineage>
</organism>
<dbReference type="EMBL" id="LR796774">
    <property type="protein sequence ID" value="CAB4165189.1"/>
    <property type="molecule type" value="Genomic_DNA"/>
</dbReference>
<sequence length="80" mass="9251">MILKDESSFKAYYVCFERPLGSQIWTLAYRRPGTVFISMNRKDAATFAKQVTEKRGNCSRVQRILLPAATDEHLYADIDF</sequence>
<reference evidence="1" key="1">
    <citation type="submission" date="2020-04" db="EMBL/GenBank/DDBJ databases">
        <authorList>
            <person name="Chiriac C."/>
            <person name="Salcher M."/>
            <person name="Ghai R."/>
            <person name="Kavagutti S V."/>
        </authorList>
    </citation>
    <scope>NUCLEOTIDE SEQUENCE</scope>
</reference>
<name>A0A6J5P060_9CAUD</name>
<proteinExistence type="predicted"/>
<gene>
    <name evidence="1" type="ORF">UFOVP817_42</name>
</gene>
<evidence type="ECO:0000313" key="1">
    <source>
        <dbReference type="EMBL" id="CAB4165189.1"/>
    </source>
</evidence>